<dbReference type="EC" id="3.1.4.11" evidence="4"/>
<keyword evidence="4" id="KW-0378">Hydrolase</keyword>
<dbReference type="GO" id="GO:0004435">
    <property type="term" value="F:phosphatidylinositol-4,5-bisphosphate phospholipase C activity"/>
    <property type="evidence" value="ECO:0007669"/>
    <property type="project" value="UniProtKB-EC"/>
</dbReference>
<dbReference type="InterPro" id="IPR011993">
    <property type="entry name" value="PH-like_dom_sf"/>
</dbReference>
<evidence type="ECO:0000256" key="3">
    <source>
        <dbReference type="ARBA" id="ARBA00023224"/>
    </source>
</evidence>
<dbReference type="Pfam" id="PF16457">
    <property type="entry name" value="PH_12"/>
    <property type="match status" value="1"/>
</dbReference>
<accession>A0A183UBP3</accession>
<dbReference type="PROSITE" id="PS50008">
    <property type="entry name" value="PIPLC_Y_DOMAIN"/>
    <property type="match status" value="1"/>
</dbReference>
<keyword evidence="9" id="KW-1185">Reference proteome</keyword>
<dbReference type="Pfam" id="PF00388">
    <property type="entry name" value="PI-PLC-X"/>
    <property type="match status" value="1"/>
</dbReference>
<evidence type="ECO:0000259" key="6">
    <source>
        <dbReference type="PROSITE" id="PS50004"/>
    </source>
</evidence>
<dbReference type="GO" id="GO:0046488">
    <property type="term" value="P:phosphatidylinositol metabolic process"/>
    <property type="evidence" value="ECO:0007669"/>
    <property type="project" value="TreeGrafter"/>
</dbReference>
<keyword evidence="2" id="KW-0963">Cytoplasm</keyword>
<dbReference type="SUPFAM" id="SSF49562">
    <property type="entry name" value="C2 domain (Calcium/lipid-binding domain, CaLB)"/>
    <property type="match status" value="1"/>
</dbReference>
<dbReference type="Pfam" id="PF00387">
    <property type="entry name" value="PI-PLC-Y"/>
    <property type="match status" value="1"/>
</dbReference>
<evidence type="ECO:0000256" key="5">
    <source>
        <dbReference type="SAM" id="MobiDB-lite"/>
    </source>
</evidence>
<evidence type="ECO:0000313" key="9">
    <source>
        <dbReference type="Proteomes" id="UP000050794"/>
    </source>
</evidence>
<organism evidence="9 10">
    <name type="scientific">Toxocara canis</name>
    <name type="common">Canine roundworm</name>
    <dbReference type="NCBI Taxonomy" id="6265"/>
    <lineage>
        <taxon>Eukaryota</taxon>
        <taxon>Metazoa</taxon>
        <taxon>Ecdysozoa</taxon>
        <taxon>Nematoda</taxon>
        <taxon>Chromadorea</taxon>
        <taxon>Rhabditida</taxon>
        <taxon>Spirurina</taxon>
        <taxon>Ascaridomorpha</taxon>
        <taxon>Ascaridoidea</taxon>
        <taxon>Toxocaridae</taxon>
        <taxon>Toxocara</taxon>
    </lineage>
</organism>
<dbReference type="SMART" id="SM00149">
    <property type="entry name" value="PLCYc"/>
    <property type="match status" value="1"/>
</dbReference>
<feature type="compositionally biased region" description="Polar residues" evidence="5">
    <location>
        <begin position="21"/>
        <end position="46"/>
    </location>
</feature>
<dbReference type="InterPro" id="IPR001192">
    <property type="entry name" value="PI-PLC_fam"/>
</dbReference>
<dbReference type="PRINTS" id="PR00390">
    <property type="entry name" value="PHPHLIPASEC"/>
</dbReference>
<evidence type="ECO:0000256" key="2">
    <source>
        <dbReference type="ARBA" id="ARBA00022490"/>
    </source>
</evidence>
<dbReference type="InterPro" id="IPR000909">
    <property type="entry name" value="PLipase_C_PInositol-sp_X_dom"/>
</dbReference>
<dbReference type="SMART" id="SM00148">
    <property type="entry name" value="PLCXc"/>
    <property type="match status" value="1"/>
</dbReference>
<dbReference type="InterPro" id="IPR017946">
    <property type="entry name" value="PLC-like_Pdiesterase_TIM-brl"/>
</dbReference>
<dbReference type="InterPro" id="IPR001849">
    <property type="entry name" value="PH_domain"/>
</dbReference>
<dbReference type="PANTHER" id="PTHR10336:SF196">
    <property type="entry name" value="PHOSPHOINOSITIDE PHOSPHOLIPASE C"/>
    <property type="match status" value="1"/>
</dbReference>
<proteinExistence type="predicted"/>
<feature type="domain" description="C2" evidence="6">
    <location>
        <begin position="726"/>
        <end position="852"/>
    </location>
</feature>
<keyword evidence="4" id="KW-0442">Lipid degradation</keyword>
<evidence type="ECO:0000256" key="4">
    <source>
        <dbReference type="RuleBase" id="RU361133"/>
    </source>
</evidence>
<dbReference type="GO" id="GO:0016042">
    <property type="term" value="P:lipid catabolic process"/>
    <property type="evidence" value="ECO:0007669"/>
    <property type="project" value="UniProtKB-KW"/>
</dbReference>
<evidence type="ECO:0000256" key="1">
    <source>
        <dbReference type="ARBA" id="ARBA00004496"/>
    </source>
</evidence>
<dbReference type="Gene3D" id="3.20.20.190">
    <property type="entry name" value="Phosphatidylinositol (PI) phosphodiesterase"/>
    <property type="match status" value="1"/>
</dbReference>
<dbReference type="Gene3D" id="2.30.29.30">
    <property type="entry name" value="Pleckstrin-homology domain (PH domain)/Phosphotyrosine-binding domain (PTB)"/>
    <property type="match status" value="1"/>
</dbReference>
<dbReference type="Gene3D" id="2.60.40.150">
    <property type="entry name" value="C2 domain"/>
    <property type="match status" value="1"/>
</dbReference>
<dbReference type="Pfam" id="PF09279">
    <property type="entry name" value="EF-hand_like"/>
    <property type="match status" value="1"/>
</dbReference>
<name>A0A183UBP3_TOXCA</name>
<keyword evidence="3" id="KW-0807">Transducer</keyword>
<dbReference type="WBParaSite" id="TCNE_0000591301-mRNA-1">
    <property type="protein sequence ID" value="TCNE_0000591301-mRNA-1"/>
    <property type="gene ID" value="TCNE_0000591301"/>
</dbReference>
<protein>
    <recommendedName>
        <fullName evidence="4">Phosphoinositide phospholipase C</fullName>
        <ecNumber evidence="4">3.1.4.11</ecNumber>
    </recommendedName>
</protein>
<comment type="subcellular location">
    <subcellularLocation>
        <location evidence="1">Cytoplasm</location>
    </subcellularLocation>
</comment>
<dbReference type="GO" id="GO:0051209">
    <property type="term" value="P:release of sequestered calcium ion into cytosol"/>
    <property type="evidence" value="ECO:0007669"/>
    <property type="project" value="TreeGrafter"/>
</dbReference>
<reference evidence="8 9" key="2">
    <citation type="submission" date="2018-11" db="EMBL/GenBank/DDBJ databases">
        <authorList>
            <consortium name="Pathogen Informatics"/>
        </authorList>
    </citation>
    <scope>NUCLEOTIDE SEQUENCE [LARGE SCALE GENOMIC DNA]</scope>
</reference>
<dbReference type="SUPFAM" id="SSF47473">
    <property type="entry name" value="EF-hand"/>
    <property type="match status" value="1"/>
</dbReference>
<evidence type="ECO:0000259" key="7">
    <source>
        <dbReference type="PROSITE" id="PS50008"/>
    </source>
</evidence>
<dbReference type="EMBL" id="UYWY01019408">
    <property type="protein sequence ID" value="VDM37165.1"/>
    <property type="molecule type" value="Genomic_DNA"/>
</dbReference>
<dbReference type="CDD" id="cd13364">
    <property type="entry name" value="PH_PLC_eta"/>
    <property type="match status" value="1"/>
</dbReference>
<dbReference type="CDD" id="cd00275">
    <property type="entry name" value="C2_PLC_like"/>
    <property type="match status" value="1"/>
</dbReference>
<dbReference type="AlphaFoldDB" id="A0A183UBP3"/>
<feature type="region of interest" description="Disordered" evidence="5">
    <location>
        <begin position="13"/>
        <end position="46"/>
    </location>
</feature>
<dbReference type="SUPFAM" id="SSF50729">
    <property type="entry name" value="PH domain-like"/>
    <property type="match status" value="1"/>
</dbReference>
<dbReference type="SMART" id="SM00239">
    <property type="entry name" value="C2"/>
    <property type="match status" value="1"/>
</dbReference>
<keyword evidence="4" id="KW-0443">Lipid metabolism</keyword>
<dbReference type="PROSITE" id="PS50007">
    <property type="entry name" value="PIPLC_X_DOMAIN"/>
    <property type="match status" value="1"/>
</dbReference>
<sequence length="891" mass="101179">MWQIYRSSPLRSSLIKHGSRSRSPGSKNVSFSTQNQTKKVSNGDSQVIKSKSLERAMSDCLQIMQHGTEFIKLRANVRQFRRQFSLDADLSYIRWAPTNKKPHKARIAIDSIREIRVGRNTELFRATENCITDMQEECAFSVIHGDDYECLDLIAQTPEDANIWVTGLMALTSGHKGVLKVQHLSISFFGVAMIASQERNSEREHDGECYHFSLAVFRERLFSAACQPSGSLPLATLRESLIVASSTCRWLESVFNEADVDKSGYISDKCAVRLIRQINPRLQLNRVKHRVNEVSVLQPHENHRGRITRDQFVEIYKDVATRPEVYFLMVRYANKDYLSCQDLQLFLETEQGMVGVTRDICETIIEQYEPAPEAKENNFMTVDGFTSYLLCDECCLFDMLHRCVCHEMDHPFAHYFIAASHNTYLVEDQLKGPSSSDGYLSALKRNCRFIEIDVWEPCEAEGEDEPMIFHGGTLSSKLAVSSALKIISETAFERTRYPLLIRLEAHLSIKWQLVLVDLLNSILANRLYRPSEDPIDWTQGERLPTPKDFQMKIILIGKRLKRSEEESGEVSEEDESEEVCEKVRSARNVGSKMLLCKQLSDLMCPWAISVPLRELASASCGELSARRHLLSLRENDCLRMLHTYASEFTQVTKDFVTRVTPNSIRIDSSNLNPQEFWNFGVQLVALNYQTPGLMMDLQATSFFFLNLCEGKFSENGGCGYVLKPSMMRDDLFTPGDKLPFAPQILHLRVLSGQQLPRPRGSTAKGDSADPFVVIEIFGIPADCAEERTKTVRNDSVNPAFDESFQFQISVPELALVRFLVLDDDFIDDDFIGQYTAPFECLQSGYRHVPLLNNEGDPLENCTLFVHVAITNRRGGGVSSSFAIFLIIFFAL</sequence>
<dbReference type="PANTHER" id="PTHR10336">
    <property type="entry name" value="PHOSPHOINOSITIDE-SPECIFIC PHOSPHOLIPASE C FAMILY PROTEIN"/>
    <property type="match status" value="1"/>
</dbReference>
<reference evidence="10" key="1">
    <citation type="submission" date="2016-06" db="UniProtKB">
        <authorList>
            <consortium name="WormBaseParasite"/>
        </authorList>
    </citation>
    <scope>IDENTIFICATION</scope>
</reference>
<evidence type="ECO:0000313" key="8">
    <source>
        <dbReference type="EMBL" id="VDM37165.1"/>
    </source>
</evidence>
<dbReference type="InterPro" id="IPR015359">
    <property type="entry name" value="PLC_EF-hand-like"/>
</dbReference>
<dbReference type="Proteomes" id="UP000050794">
    <property type="component" value="Unassembled WGS sequence"/>
</dbReference>
<dbReference type="InterPro" id="IPR001711">
    <property type="entry name" value="PLipase_C_Pinositol-sp_Y"/>
</dbReference>
<dbReference type="Gene3D" id="1.10.238.10">
    <property type="entry name" value="EF-hand"/>
    <property type="match status" value="2"/>
</dbReference>
<evidence type="ECO:0000313" key="10">
    <source>
        <dbReference type="WBParaSite" id="TCNE_0000591301-mRNA-1"/>
    </source>
</evidence>
<dbReference type="GO" id="GO:0005737">
    <property type="term" value="C:cytoplasm"/>
    <property type="evidence" value="ECO:0007669"/>
    <property type="project" value="UniProtKB-SubCell"/>
</dbReference>
<gene>
    <name evidence="8" type="ORF">TCNE_LOCUS5913</name>
</gene>
<dbReference type="Pfam" id="PF00168">
    <property type="entry name" value="C2"/>
    <property type="match status" value="1"/>
</dbReference>
<dbReference type="CDD" id="cd16206">
    <property type="entry name" value="EFh_PRIP"/>
    <property type="match status" value="1"/>
</dbReference>
<dbReference type="PROSITE" id="PS50004">
    <property type="entry name" value="C2"/>
    <property type="match status" value="1"/>
</dbReference>
<feature type="domain" description="PI-PLC Y-box" evidence="7">
    <location>
        <begin position="603"/>
        <end position="728"/>
    </location>
</feature>
<comment type="catalytic activity">
    <reaction evidence="4">
        <text>a 1,2-diacyl-sn-glycero-3-phospho-(1D-myo-inositol-4,5-bisphosphate) + H2O = 1D-myo-inositol 1,4,5-trisphosphate + a 1,2-diacyl-sn-glycerol + H(+)</text>
        <dbReference type="Rhea" id="RHEA:33179"/>
        <dbReference type="ChEBI" id="CHEBI:15377"/>
        <dbReference type="ChEBI" id="CHEBI:15378"/>
        <dbReference type="ChEBI" id="CHEBI:17815"/>
        <dbReference type="ChEBI" id="CHEBI:58456"/>
        <dbReference type="ChEBI" id="CHEBI:203600"/>
        <dbReference type="EC" id="3.1.4.11"/>
    </reaction>
</comment>
<dbReference type="InterPro" id="IPR000008">
    <property type="entry name" value="C2_dom"/>
</dbReference>
<dbReference type="GO" id="GO:0007214">
    <property type="term" value="P:gamma-aminobutyric acid signaling pathway"/>
    <property type="evidence" value="ECO:0007669"/>
    <property type="project" value="TreeGrafter"/>
</dbReference>
<dbReference type="FunFam" id="2.30.29.30:FF:000025">
    <property type="entry name" value="Phosphoinositide phospholipase C"/>
    <property type="match status" value="1"/>
</dbReference>
<dbReference type="GO" id="GO:0048015">
    <property type="term" value="P:phosphatidylinositol-mediated signaling"/>
    <property type="evidence" value="ECO:0007669"/>
    <property type="project" value="TreeGrafter"/>
</dbReference>
<dbReference type="SUPFAM" id="SSF51695">
    <property type="entry name" value="PLC-like phosphodiesterases"/>
    <property type="match status" value="1"/>
</dbReference>
<dbReference type="FunFam" id="1.10.238.10:FF:000005">
    <property type="entry name" value="Phosphoinositide phospholipase C"/>
    <property type="match status" value="1"/>
</dbReference>
<dbReference type="InterPro" id="IPR011992">
    <property type="entry name" value="EF-hand-dom_pair"/>
</dbReference>
<dbReference type="InterPro" id="IPR035892">
    <property type="entry name" value="C2_domain_sf"/>
</dbReference>
<dbReference type="GO" id="GO:0032228">
    <property type="term" value="P:regulation of synaptic transmission, GABAergic"/>
    <property type="evidence" value="ECO:0007669"/>
    <property type="project" value="TreeGrafter"/>
</dbReference>